<comment type="caution">
    <text evidence="2">The sequence shown here is derived from an EMBL/GenBank/DDBJ whole genome shotgun (WGS) entry which is preliminary data.</text>
</comment>
<organism evidence="2 3">
    <name type="scientific">Hibiscus sabdariffa</name>
    <name type="common">roselle</name>
    <dbReference type="NCBI Taxonomy" id="183260"/>
    <lineage>
        <taxon>Eukaryota</taxon>
        <taxon>Viridiplantae</taxon>
        <taxon>Streptophyta</taxon>
        <taxon>Embryophyta</taxon>
        <taxon>Tracheophyta</taxon>
        <taxon>Spermatophyta</taxon>
        <taxon>Magnoliopsida</taxon>
        <taxon>eudicotyledons</taxon>
        <taxon>Gunneridae</taxon>
        <taxon>Pentapetalae</taxon>
        <taxon>rosids</taxon>
        <taxon>malvids</taxon>
        <taxon>Malvales</taxon>
        <taxon>Malvaceae</taxon>
        <taxon>Malvoideae</taxon>
        <taxon>Hibiscus</taxon>
    </lineage>
</organism>
<evidence type="ECO:0000256" key="1">
    <source>
        <dbReference type="SAM" id="Phobius"/>
    </source>
</evidence>
<sequence>MPPSRRSWCAPLLLVGSLWPRVSTHAISFLISITIREIHHLEPFGSWFESCTVAFCFVIIFSGVWVSQRLCGFFLIVALPAVMPSLLSSNRRCRPILLSLSS</sequence>
<dbReference type="EMBL" id="JBBPBN010000017">
    <property type="protein sequence ID" value="KAK9019774.1"/>
    <property type="molecule type" value="Genomic_DNA"/>
</dbReference>
<proteinExistence type="predicted"/>
<feature type="transmembrane region" description="Helical" evidence="1">
    <location>
        <begin position="12"/>
        <end position="35"/>
    </location>
</feature>
<keyword evidence="3" id="KW-1185">Reference proteome</keyword>
<reference evidence="2 3" key="1">
    <citation type="journal article" date="2024" name="G3 (Bethesda)">
        <title>Genome assembly of Hibiscus sabdariffa L. provides insights into metabolisms of medicinal natural products.</title>
        <authorList>
            <person name="Kim T."/>
        </authorList>
    </citation>
    <scope>NUCLEOTIDE SEQUENCE [LARGE SCALE GENOMIC DNA]</scope>
    <source>
        <strain evidence="2">TK-2024</strain>
        <tissue evidence="2">Old leaves</tissue>
    </source>
</reference>
<dbReference type="Proteomes" id="UP001396334">
    <property type="component" value="Unassembled WGS sequence"/>
</dbReference>
<evidence type="ECO:0000313" key="3">
    <source>
        <dbReference type="Proteomes" id="UP001396334"/>
    </source>
</evidence>
<keyword evidence="1" id="KW-1133">Transmembrane helix</keyword>
<accession>A0ABR2S4A2</accession>
<keyword evidence="1" id="KW-0472">Membrane</keyword>
<name>A0ABR2S4A2_9ROSI</name>
<evidence type="ECO:0000313" key="2">
    <source>
        <dbReference type="EMBL" id="KAK9019774.1"/>
    </source>
</evidence>
<protein>
    <recommendedName>
        <fullName evidence="4">Secreted peptide</fullName>
    </recommendedName>
</protein>
<feature type="transmembrane region" description="Helical" evidence="1">
    <location>
        <begin position="47"/>
        <end position="66"/>
    </location>
</feature>
<evidence type="ECO:0008006" key="4">
    <source>
        <dbReference type="Google" id="ProtNLM"/>
    </source>
</evidence>
<gene>
    <name evidence="2" type="ORF">V6N11_054282</name>
</gene>
<keyword evidence="1" id="KW-0812">Transmembrane</keyword>
<feature type="transmembrane region" description="Helical" evidence="1">
    <location>
        <begin position="72"/>
        <end position="89"/>
    </location>
</feature>